<proteinExistence type="predicted"/>
<dbReference type="PANTHER" id="PTHR32419">
    <property type="entry name" value="GLUTATHIONYL-HYDROQUINONE REDUCTASE"/>
    <property type="match status" value="1"/>
</dbReference>
<protein>
    <recommendedName>
        <fullName evidence="3">GST C-terminal domain-containing protein</fullName>
    </recommendedName>
</protein>
<dbReference type="GeneID" id="88171662"/>
<dbReference type="InterPro" id="IPR016639">
    <property type="entry name" value="GST_Omega/GSH"/>
</dbReference>
<dbReference type="KEGG" id="asau:88171662"/>
<dbReference type="Proteomes" id="UP001338582">
    <property type="component" value="Chromosome 1"/>
</dbReference>
<dbReference type="Pfam" id="PF13410">
    <property type="entry name" value="GST_C_2"/>
    <property type="match status" value="1"/>
</dbReference>
<gene>
    <name evidence="1" type="ORF">PUMCH_000593</name>
</gene>
<dbReference type="EMBL" id="CP138894">
    <property type="protein sequence ID" value="WPK23355.1"/>
    <property type="molecule type" value="Genomic_DNA"/>
</dbReference>
<evidence type="ECO:0000313" key="1">
    <source>
        <dbReference type="EMBL" id="WPK23355.1"/>
    </source>
</evidence>
<sequence>MLNSEFNGLLEEPFAKVDLYPEGLREQINGFNQCIKGHLNDGVYNAGLAKEQKVYEEHVQDVFSHLDMLEGVLQSNLQGSPDNVFLTGAQLAELDIWLFPTIVRFDVVYHQHFKCNLKMLRHDYPHIQKWLQNLYWNVPGFKETTHFDHIKKFYASNRELNPHGITPLGPVPDMLPL</sequence>
<dbReference type="RefSeq" id="XP_062875742.1">
    <property type="nucleotide sequence ID" value="XM_063019672.1"/>
</dbReference>
<name>A0AAX4H6F7_9ASCO</name>
<dbReference type="GO" id="GO:0005737">
    <property type="term" value="C:cytoplasm"/>
    <property type="evidence" value="ECO:0007669"/>
    <property type="project" value="TreeGrafter"/>
</dbReference>
<evidence type="ECO:0000313" key="2">
    <source>
        <dbReference type="Proteomes" id="UP001338582"/>
    </source>
</evidence>
<dbReference type="AlphaFoldDB" id="A0AAX4H6F7"/>
<organism evidence="1 2">
    <name type="scientific">Australozyma saopauloensis</name>
    <dbReference type="NCBI Taxonomy" id="291208"/>
    <lineage>
        <taxon>Eukaryota</taxon>
        <taxon>Fungi</taxon>
        <taxon>Dikarya</taxon>
        <taxon>Ascomycota</taxon>
        <taxon>Saccharomycotina</taxon>
        <taxon>Pichiomycetes</taxon>
        <taxon>Metschnikowiaceae</taxon>
        <taxon>Australozyma</taxon>
    </lineage>
</organism>
<keyword evidence="2" id="KW-1185">Reference proteome</keyword>
<evidence type="ECO:0008006" key="3">
    <source>
        <dbReference type="Google" id="ProtNLM"/>
    </source>
</evidence>
<reference evidence="1 2" key="1">
    <citation type="submission" date="2023-10" db="EMBL/GenBank/DDBJ databases">
        <title>Draft Genome Sequence of Candida saopaulonensis from a very Premature Infant with Sepsis.</title>
        <authorList>
            <person name="Ning Y."/>
            <person name="Dai R."/>
            <person name="Xiao M."/>
            <person name="Xu Y."/>
            <person name="Yan Q."/>
            <person name="Zhang L."/>
        </authorList>
    </citation>
    <scope>NUCLEOTIDE SEQUENCE [LARGE SCALE GENOMIC DNA]</scope>
    <source>
        <strain evidence="1 2">19XY460</strain>
    </source>
</reference>
<dbReference type="GO" id="GO:0004364">
    <property type="term" value="F:glutathione transferase activity"/>
    <property type="evidence" value="ECO:0007669"/>
    <property type="project" value="InterPro"/>
</dbReference>
<accession>A0AAX4H6F7</accession>
<dbReference type="CDD" id="cd03190">
    <property type="entry name" value="GST_C_Omega_like"/>
    <property type="match status" value="1"/>
</dbReference>
<dbReference type="Gene3D" id="1.20.1050.10">
    <property type="match status" value="1"/>
</dbReference>
<dbReference type="InterPro" id="IPR036282">
    <property type="entry name" value="Glutathione-S-Trfase_C_sf"/>
</dbReference>
<dbReference type="InterPro" id="IPR047047">
    <property type="entry name" value="GST_Omega-like_C"/>
</dbReference>
<dbReference type="SUPFAM" id="SSF47616">
    <property type="entry name" value="GST C-terminal domain-like"/>
    <property type="match status" value="1"/>
</dbReference>
<dbReference type="PANTHER" id="PTHR32419:SF6">
    <property type="entry name" value="GLUTATHIONE S-TRANSFERASE OMEGA-LIKE 1-RELATED"/>
    <property type="match status" value="1"/>
</dbReference>